<sequence>MPSVPIWMSIGNQAINGGPEPEVTQKFSISTVISTITSDTNMERKTIQMDRHKWFIRTVDGLLDILTGHVGGTVPELFLSDRKLGVEFSRAELLQFANATPDLASTPFNCRIVTTEELEGKLNENRVKQITGNSCVTFRNTYESSQGGIPTAKLFTTTNNLPDCRATEAFQDRVVAIPFMSRFVNDSLHHFGASTI</sequence>
<name>A0A8X6J506_TRICU</name>
<dbReference type="InterPro" id="IPR027417">
    <property type="entry name" value="P-loop_NTPase"/>
</dbReference>
<reference evidence="1" key="1">
    <citation type="submission" date="2020-07" db="EMBL/GenBank/DDBJ databases">
        <title>Multicomponent nature underlies the extraordinary mechanical properties of spider dragline silk.</title>
        <authorList>
            <person name="Kono N."/>
            <person name="Nakamura H."/>
            <person name="Mori M."/>
            <person name="Yoshida Y."/>
            <person name="Ohtoshi R."/>
            <person name="Malay A.D."/>
            <person name="Moran D.A.P."/>
            <person name="Tomita M."/>
            <person name="Numata K."/>
            <person name="Arakawa K."/>
        </authorList>
    </citation>
    <scope>NUCLEOTIDE SEQUENCE</scope>
</reference>
<dbReference type="Gene3D" id="3.40.50.300">
    <property type="entry name" value="P-loop containing nucleotide triphosphate hydrolases"/>
    <property type="match status" value="1"/>
</dbReference>
<dbReference type="OrthoDB" id="6425571at2759"/>
<gene>
    <name evidence="1" type="primary">AVEN_261776_1</name>
    <name evidence="1" type="ORF">TNCT_486881</name>
</gene>
<dbReference type="AlphaFoldDB" id="A0A8X6J506"/>
<accession>A0A8X6J506</accession>
<keyword evidence="2" id="KW-1185">Reference proteome</keyword>
<protein>
    <submittedName>
        <fullName evidence="1">SF3 helicase domain-containing protein</fullName>
    </submittedName>
</protein>
<evidence type="ECO:0000313" key="2">
    <source>
        <dbReference type="Proteomes" id="UP000887116"/>
    </source>
</evidence>
<proteinExistence type="predicted"/>
<dbReference type="Proteomes" id="UP000887116">
    <property type="component" value="Unassembled WGS sequence"/>
</dbReference>
<organism evidence="1 2">
    <name type="scientific">Trichonephila clavata</name>
    <name type="common">Joro spider</name>
    <name type="synonym">Nephila clavata</name>
    <dbReference type="NCBI Taxonomy" id="2740835"/>
    <lineage>
        <taxon>Eukaryota</taxon>
        <taxon>Metazoa</taxon>
        <taxon>Ecdysozoa</taxon>
        <taxon>Arthropoda</taxon>
        <taxon>Chelicerata</taxon>
        <taxon>Arachnida</taxon>
        <taxon>Araneae</taxon>
        <taxon>Araneomorphae</taxon>
        <taxon>Entelegynae</taxon>
        <taxon>Araneoidea</taxon>
        <taxon>Nephilidae</taxon>
        <taxon>Trichonephila</taxon>
    </lineage>
</organism>
<keyword evidence="1" id="KW-0547">Nucleotide-binding</keyword>
<keyword evidence="1" id="KW-0378">Hydrolase</keyword>
<keyword evidence="1" id="KW-0067">ATP-binding</keyword>
<dbReference type="EMBL" id="BMAO01026523">
    <property type="protein sequence ID" value="GFR10343.1"/>
    <property type="molecule type" value="Genomic_DNA"/>
</dbReference>
<evidence type="ECO:0000313" key="1">
    <source>
        <dbReference type="EMBL" id="GFR10343.1"/>
    </source>
</evidence>
<dbReference type="GO" id="GO:0004386">
    <property type="term" value="F:helicase activity"/>
    <property type="evidence" value="ECO:0007669"/>
    <property type="project" value="UniProtKB-KW"/>
</dbReference>
<comment type="caution">
    <text evidence="1">The sequence shown here is derived from an EMBL/GenBank/DDBJ whole genome shotgun (WGS) entry which is preliminary data.</text>
</comment>
<keyword evidence="1" id="KW-0347">Helicase</keyword>